<comment type="caution">
    <text evidence="1">The sequence shown here is derived from an EMBL/GenBank/DDBJ whole genome shotgun (WGS) entry which is preliminary data.</text>
</comment>
<dbReference type="OrthoDB" id="412293at2759"/>
<name>A0A1Q9CBY8_SYMMI</name>
<dbReference type="Proteomes" id="UP000186817">
    <property type="component" value="Unassembled WGS sequence"/>
</dbReference>
<dbReference type="EMBL" id="LSRX01001378">
    <property type="protein sequence ID" value="OLP80450.1"/>
    <property type="molecule type" value="Genomic_DNA"/>
</dbReference>
<gene>
    <name evidence="1" type="ORF">AK812_SmicGene39133</name>
</gene>
<protein>
    <submittedName>
        <fullName evidence="1">Uncharacterized protein</fullName>
    </submittedName>
</protein>
<reference evidence="1 2" key="1">
    <citation type="submission" date="2016-02" db="EMBL/GenBank/DDBJ databases">
        <title>Genome analysis of coral dinoflagellate symbionts highlights evolutionary adaptations to a symbiotic lifestyle.</title>
        <authorList>
            <person name="Aranda M."/>
            <person name="Li Y."/>
            <person name="Liew Y.J."/>
            <person name="Baumgarten S."/>
            <person name="Simakov O."/>
            <person name="Wilson M."/>
            <person name="Piel J."/>
            <person name="Ashoor H."/>
            <person name="Bougouffa S."/>
            <person name="Bajic V.B."/>
            <person name="Ryu T."/>
            <person name="Ravasi T."/>
            <person name="Bayer T."/>
            <person name="Micklem G."/>
            <person name="Kim H."/>
            <person name="Bhak J."/>
            <person name="Lajeunesse T.C."/>
            <person name="Voolstra C.R."/>
        </authorList>
    </citation>
    <scope>NUCLEOTIDE SEQUENCE [LARGE SCALE GENOMIC DNA]</scope>
    <source>
        <strain evidence="1 2">CCMP2467</strain>
    </source>
</reference>
<accession>A0A1Q9CBY8</accession>
<evidence type="ECO:0000313" key="2">
    <source>
        <dbReference type="Proteomes" id="UP000186817"/>
    </source>
</evidence>
<proteinExistence type="predicted"/>
<organism evidence="1 2">
    <name type="scientific">Symbiodinium microadriaticum</name>
    <name type="common">Dinoflagellate</name>
    <name type="synonym">Zooxanthella microadriatica</name>
    <dbReference type="NCBI Taxonomy" id="2951"/>
    <lineage>
        <taxon>Eukaryota</taxon>
        <taxon>Sar</taxon>
        <taxon>Alveolata</taxon>
        <taxon>Dinophyceae</taxon>
        <taxon>Suessiales</taxon>
        <taxon>Symbiodiniaceae</taxon>
        <taxon>Symbiodinium</taxon>
    </lineage>
</organism>
<sequence length="449" mass="49118">MAAPSLPTVPEVQYENMSGEQLAADLAVLTGQTVEEVKSAGVQTALVSLHLTEKLPEGREDLVRLATGESFVRPTVFTRVTPDTASVLVVEAEIGTDDPAESQNGNIAIDVAIGIRPRPATVPSVAATASTATGKGIGKNGTPVAALHLMNETLVHNRLSRSDWPKLFTAASGMRGNWHIEWKNLPYAKENVTHDLVNVYDWVMLPASVGEKLYQNGAIDLSKFPCHQLNGSFNALSAMRKTVQWFCQDCFEERAATEGVVFVLRRRSKVEAQRQWVTASNGKMKLDNYFNPQFTAHNPEWKWIWNVPEASLKSMGIIRMHLNDPMMLTTNGPRLLCLGEMSEWNRLATMKHCGLIDWRLRGHTMVPVQQAFGAGLDHDCSSWDELYGDEDDEKATACWNGPASSSTASKKRTAENAFTGSATVISQVANALVPGAEVVLRMNATATGK</sequence>
<dbReference type="AlphaFoldDB" id="A0A1Q9CBY8"/>
<keyword evidence="2" id="KW-1185">Reference proteome</keyword>
<evidence type="ECO:0000313" key="1">
    <source>
        <dbReference type="EMBL" id="OLP80450.1"/>
    </source>
</evidence>